<dbReference type="SUPFAM" id="SSF53474">
    <property type="entry name" value="alpha/beta-Hydrolases"/>
    <property type="match status" value="1"/>
</dbReference>
<sequence length="328" mass="37330">MQKLFFPLFILLFLNSCKGTQPASEKKIDDYVFKNQKERSAYLQSYDAALQLWQVPFQEDDIITSYGTAHVIIAGPENGQPLVLLHGMDASSTMWFPNIRAFASKYRVYAIDFLMEPGKSISCGESLNKEEIASWYREIFRHYHLEHIDIVAASRGGYYASYLAMQPDSPIQKLVLLSPAQTFEMIDQKNKAIPALLLKFFPNRNKLEKTLHAFSLYPDRINPIYKEQFYLANKYSKSNTSFIQMTPFSDAELGQITCPTLVLIGDHDIVNSATGIARAQRLIPTVETNTITDAGHFLTIDQAEIINTRVLEFLNRKNTAAPKKQLKI</sequence>
<keyword evidence="3" id="KW-1185">Reference proteome</keyword>
<dbReference type="Proteomes" id="UP000244677">
    <property type="component" value="Chromosome"/>
</dbReference>
<organism evidence="2 3">
    <name type="scientific">Flavobacterium kingsejongi</name>
    <dbReference type="NCBI Taxonomy" id="1678728"/>
    <lineage>
        <taxon>Bacteria</taxon>
        <taxon>Pseudomonadati</taxon>
        <taxon>Bacteroidota</taxon>
        <taxon>Flavobacteriia</taxon>
        <taxon>Flavobacteriales</taxon>
        <taxon>Flavobacteriaceae</taxon>
        <taxon>Flavobacterium</taxon>
    </lineage>
</organism>
<dbReference type="InterPro" id="IPR000073">
    <property type="entry name" value="AB_hydrolase_1"/>
</dbReference>
<dbReference type="RefSeq" id="WP_108738158.1">
    <property type="nucleotide sequence ID" value="NZ_CP020919.1"/>
</dbReference>
<dbReference type="InterPro" id="IPR050266">
    <property type="entry name" value="AB_hydrolase_sf"/>
</dbReference>
<dbReference type="GO" id="GO:0016787">
    <property type="term" value="F:hydrolase activity"/>
    <property type="evidence" value="ECO:0007669"/>
    <property type="project" value="UniProtKB-KW"/>
</dbReference>
<reference evidence="2 3" key="1">
    <citation type="submission" date="2017-04" db="EMBL/GenBank/DDBJ databases">
        <title>Complete genome sequence of Flavobacterium kingsejong AJ004.</title>
        <authorList>
            <person name="Lee P.C."/>
        </authorList>
    </citation>
    <scope>NUCLEOTIDE SEQUENCE [LARGE SCALE GENOMIC DNA]</scope>
    <source>
        <strain evidence="2 3">AJ004</strain>
    </source>
</reference>
<evidence type="ECO:0000313" key="2">
    <source>
        <dbReference type="EMBL" id="AWG26649.1"/>
    </source>
</evidence>
<dbReference type="Pfam" id="PF00561">
    <property type="entry name" value="Abhydrolase_1"/>
    <property type="match status" value="1"/>
</dbReference>
<gene>
    <name evidence="2" type="ORF">FK004_16160</name>
</gene>
<name>A0A2S1LSE5_9FLAO</name>
<feature type="domain" description="AB hydrolase-1" evidence="1">
    <location>
        <begin position="81"/>
        <end position="301"/>
    </location>
</feature>
<dbReference type="Gene3D" id="3.40.50.1820">
    <property type="entry name" value="alpha/beta hydrolase"/>
    <property type="match status" value="1"/>
</dbReference>
<dbReference type="KEGG" id="fki:FK004_16160"/>
<accession>A0A2S1LSE5</accession>
<dbReference type="EMBL" id="CP020919">
    <property type="protein sequence ID" value="AWG26649.1"/>
    <property type="molecule type" value="Genomic_DNA"/>
</dbReference>
<dbReference type="PANTHER" id="PTHR43798">
    <property type="entry name" value="MONOACYLGLYCEROL LIPASE"/>
    <property type="match status" value="1"/>
</dbReference>
<dbReference type="OrthoDB" id="5513277at2"/>
<dbReference type="AlphaFoldDB" id="A0A2S1LSE5"/>
<evidence type="ECO:0000259" key="1">
    <source>
        <dbReference type="Pfam" id="PF00561"/>
    </source>
</evidence>
<keyword evidence="2" id="KW-0378">Hydrolase</keyword>
<evidence type="ECO:0000313" key="3">
    <source>
        <dbReference type="Proteomes" id="UP000244677"/>
    </source>
</evidence>
<proteinExistence type="predicted"/>
<dbReference type="InterPro" id="IPR029058">
    <property type="entry name" value="AB_hydrolase_fold"/>
</dbReference>
<protein>
    <submittedName>
        <fullName evidence="2">Alpha/beta hydrolase</fullName>
    </submittedName>
</protein>